<dbReference type="PANTHER" id="PTHR48036">
    <property type="entry name" value="SPLICING FACTOR (PAD-1), PUTATIVE (AFU_ORTHOLOGUE AFUA_1G15810)-RELATED"/>
    <property type="match status" value="1"/>
</dbReference>
<evidence type="ECO:0000256" key="2">
    <source>
        <dbReference type="ARBA" id="ARBA00022737"/>
    </source>
</evidence>
<dbReference type="Gene3D" id="3.30.70.330">
    <property type="match status" value="3"/>
</dbReference>
<keyword evidence="8" id="KW-1185">Reference proteome</keyword>
<feature type="compositionally biased region" description="Low complexity" evidence="5">
    <location>
        <begin position="41"/>
        <end position="56"/>
    </location>
</feature>
<accession>A0A0P1BQI8</accession>
<dbReference type="InterPro" id="IPR035979">
    <property type="entry name" value="RBD_domain_sf"/>
</dbReference>
<name>A0A0P1BQI8_9BASI</name>
<keyword evidence="3 4" id="KW-0694">RNA-binding</keyword>
<dbReference type="SUPFAM" id="SSF54928">
    <property type="entry name" value="RNA-binding domain, RBD"/>
    <property type="match status" value="2"/>
</dbReference>
<feature type="domain" description="RRM" evidence="6">
    <location>
        <begin position="506"/>
        <end position="583"/>
    </location>
</feature>
<dbReference type="EMBL" id="CCYA01000276">
    <property type="protein sequence ID" value="CEH18793.1"/>
    <property type="molecule type" value="Genomic_DNA"/>
</dbReference>
<dbReference type="PROSITE" id="PS50102">
    <property type="entry name" value="RRM"/>
    <property type="match status" value="3"/>
</dbReference>
<dbReference type="STRING" id="401625.A0A0P1BQI8"/>
<keyword evidence="2" id="KW-0677">Repeat</keyword>
<dbReference type="AlphaFoldDB" id="A0A0P1BQI8"/>
<evidence type="ECO:0000256" key="4">
    <source>
        <dbReference type="PROSITE-ProRule" id="PRU00176"/>
    </source>
</evidence>
<feature type="domain" description="RRM" evidence="6">
    <location>
        <begin position="350"/>
        <end position="430"/>
    </location>
</feature>
<feature type="domain" description="RRM" evidence="6">
    <location>
        <begin position="665"/>
        <end position="749"/>
    </location>
</feature>
<dbReference type="InterPro" id="IPR006509">
    <property type="entry name" value="RBM39_SF"/>
</dbReference>
<dbReference type="InterPro" id="IPR029123">
    <property type="entry name" value="RBM39_linker"/>
</dbReference>
<dbReference type="CDD" id="cd12283">
    <property type="entry name" value="RRM1_RBM39_like"/>
    <property type="match status" value="1"/>
</dbReference>
<protein>
    <submittedName>
        <fullName evidence="7">Splicing factor cc1-like protein</fullName>
    </submittedName>
</protein>
<dbReference type="InterPro" id="IPR000504">
    <property type="entry name" value="RRM_dom"/>
</dbReference>
<sequence length="758" mass="83473">MYADREEGLDAAPAQSAPRAPNVRGRGRVLSTRDYTSSEVSRSPSPNRAARSPTRSMSPELAGSHRRDSSHALSGAHSSSARRSRGGDTDRRRGHSRSASPGARRSRNPAHRNGRHRNDEDRSRSPASRSPSRTPSSRSSSTAPRARAVSNAEREAELAEKLRRRAAGSKNGPRDSRGRSVTRSPSPRRSRSRSPTHSRRGDYDERDSAHRRRKRDREDYEGGRASLERRLEARLDDRRSERGSSRISDRYERDRYYDRGPARTHHERSRGGYDRDPYARDRYPSRGGYDREPYGRDRYGPRGGGGYERDPYASRRREDGPYHSPRHGSRGPLPPEEKVRTPEPEDYELRSVFCSQLAARLGQRDLGEFFEEALGDNSVRDVRIVTDRITGRSKGIGYVELKEESLVEKAMALSGTKLFGIPILVQQTEAARNRGEGASTAQAPIRPNLPPHLGGTATSGSPPAITESLIAGIPLPPHFSAGAPIHLGQNVASVAARAKSHANQASRLYVGSLHFEITDTDLKSVFDPFGTIESVDLHREPTGKSKGFAFIQFTNVEDAERAIQHMDNFELAGRNIRVGHVNARGQEGRTMHQQQAAVAAAAQQGIDISGQTATTTSSFDEGGGGGLTSASRAALMEKLARTEQPAPTVPTEQTRPANMPVALSRAILLKNMFNPEEETERDWDKELTEEVKGECEEKYGVVEACYVDKESAGEIWVRFAAVDGAGKAINALNGRFFAGRKVVAQYVSEGIMQATMQG</sequence>
<dbReference type="Pfam" id="PF00076">
    <property type="entry name" value="RRM_1"/>
    <property type="match status" value="2"/>
</dbReference>
<feature type="compositionally biased region" description="Basic and acidic residues" evidence="5">
    <location>
        <begin position="216"/>
        <end position="261"/>
    </location>
</feature>
<dbReference type="Proteomes" id="UP000054845">
    <property type="component" value="Unassembled WGS sequence"/>
</dbReference>
<feature type="compositionally biased region" description="Basic and acidic residues" evidence="5">
    <location>
        <begin position="307"/>
        <end position="321"/>
    </location>
</feature>
<dbReference type="InterPro" id="IPR003954">
    <property type="entry name" value="RRM_euk-type"/>
</dbReference>
<feature type="region of interest" description="Disordered" evidence="5">
    <location>
        <begin position="432"/>
        <end position="461"/>
    </location>
</feature>
<dbReference type="CDD" id="cd12284">
    <property type="entry name" value="RRM2_RBM23_RBM39"/>
    <property type="match status" value="1"/>
</dbReference>
<dbReference type="SMART" id="SM00360">
    <property type="entry name" value="RRM"/>
    <property type="match status" value="3"/>
</dbReference>
<reference evidence="7 8" key="1">
    <citation type="submission" date="2014-09" db="EMBL/GenBank/DDBJ databases">
        <authorList>
            <person name="Magalhaes I.L.F."/>
            <person name="Oliveira U."/>
            <person name="Santos F.R."/>
            <person name="Vidigal T.H.D.A."/>
            <person name="Brescovit A.D."/>
            <person name="Santos A.J."/>
        </authorList>
    </citation>
    <scope>NUCLEOTIDE SEQUENCE [LARGE SCALE GENOMIC DNA]</scope>
</reference>
<feature type="compositionally biased region" description="Low complexity" evidence="5">
    <location>
        <begin position="71"/>
        <end position="81"/>
    </location>
</feature>
<evidence type="ECO:0000256" key="3">
    <source>
        <dbReference type="ARBA" id="ARBA00022884"/>
    </source>
</evidence>
<organism evidence="7 8">
    <name type="scientific">Ceraceosorus bombacis</name>
    <dbReference type="NCBI Taxonomy" id="401625"/>
    <lineage>
        <taxon>Eukaryota</taxon>
        <taxon>Fungi</taxon>
        <taxon>Dikarya</taxon>
        <taxon>Basidiomycota</taxon>
        <taxon>Ustilaginomycotina</taxon>
        <taxon>Exobasidiomycetes</taxon>
        <taxon>Ceraceosorales</taxon>
        <taxon>Ceraceosoraceae</taxon>
        <taxon>Ceraceosorus</taxon>
    </lineage>
</organism>
<evidence type="ECO:0000259" key="6">
    <source>
        <dbReference type="PROSITE" id="PS50102"/>
    </source>
</evidence>
<feature type="compositionally biased region" description="Low complexity" evidence="5">
    <location>
        <begin position="125"/>
        <end position="148"/>
    </location>
</feature>
<evidence type="ECO:0000256" key="5">
    <source>
        <dbReference type="SAM" id="MobiDB-lite"/>
    </source>
</evidence>
<dbReference type="Pfam" id="PF15519">
    <property type="entry name" value="RBM39linker"/>
    <property type="match status" value="1"/>
</dbReference>
<feature type="compositionally biased region" description="Basic and acidic residues" evidence="5">
    <location>
        <begin position="199"/>
        <end position="208"/>
    </location>
</feature>
<proteinExistence type="predicted"/>
<dbReference type="GO" id="GO:0003723">
    <property type="term" value="F:RNA binding"/>
    <property type="evidence" value="ECO:0007669"/>
    <property type="project" value="UniProtKB-UniRule"/>
</dbReference>
<dbReference type="SMART" id="SM00361">
    <property type="entry name" value="RRM_1"/>
    <property type="match status" value="2"/>
</dbReference>
<feature type="compositionally biased region" description="Basic and acidic residues" evidence="5">
    <location>
        <begin position="152"/>
        <end position="161"/>
    </location>
</feature>
<dbReference type="GO" id="GO:0005634">
    <property type="term" value="C:nucleus"/>
    <property type="evidence" value="ECO:0007669"/>
    <property type="project" value="InterPro"/>
</dbReference>
<dbReference type="GO" id="GO:0006397">
    <property type="term" value="P:mRNA processing"/>
    <property type="evidence" value="ECO:0007669"/>
    <property type="project" value="InterPro"/>
</dbReference>
<evidence type="ECO:0000313" key="8">
    <source>
        <dbReference type="Proteomes" id="UP000054845"/>
    </source>
</evidence>
<feature type="region of interest" description="Disordered" evidence="5">
    <location>
        <begin position="1"/>
        <end position="343"/>
    </location>
</feature>
<evidence type="ECO:0000256" key="1">
    <source>
        <dbReference type="ARBA" id="ARBA00022553"/>
    </source>
</evidence>
<dbReference type="CDD" id="cd12285">
    <property type="entry name" value="RRM3_RBM39_like"/>
    <property type="match status" value="1"/>
</dbReference>
<feature type="compositionally biased region" description="Basic residues" evidence="5">
    <location>
        <begin position="186"/>
        <end position="198"/>
    </location>
</feature>
<feature type="compositionally biased region" description="Basic and acidic residues" evidence="5">
    <location>
        <begin position="269"/>
        <end position="300"/>
    </location>
</feature>
<keyword evidence="1" id="KW-0597">Phosphoprotein</keyword>
<evidence type="ECO:0000313" key="7">
    <source>
        <dbReference type="EMBL" id="CEH18793.1"/>
    </source>
</evidence>
<dbReference type="InterPro" id="IPR012677">
    <property type="entry name" value="Nucleotide-bd_a/b_plait_sf"/>
</dbReference>
<feature type="compositionally biased region" description="Basic residues" evidence="5">
    <location>
        <begin position="104"/>
        <end position="115"/>
    </location>
</feature>
<dbReference type="OrthoDB" id="5411533at2759"/>